<dbReference type="PANTHER" id="PTHR16222:SF12">
    <property type="entry name" value="ADP-RIBOSYLGLYCOHYDROLASE-RELATED"/>
    <property type="match status" value="1"/>
</dbReference>
<dbReference type="GO" id="GO:0046872">
    <property type="term" value="F:metal ion binding"/>
    <property type="evidence" value="ECO:0007669"/>
    <property type="project" value="UniProtKB-KW"/>
</dbReference>
<feature type="binding site" evidence="1">
    <location>
        <position position="257"/>
    </location>
    <ligand>
        <name>Mg(2+)</name>
        <dbReference type="ChEBI" id="CHEBI:18420"/>
        <label>1</label>
    </ligand>
</feature>
<dbReference type="InterPro" id="IPR005502">
    <property type="entry name" value="Ribosyl_crysJ1"/>
</dbReference>
<evidence type="ECO:0000313" key="2">
    <source>
        <dbReference type="EMBL" id="SDF02079.1"/>
    </source>
</evidence>
<reference evidence="2 4" key="1">
    <citation type="submission" date="2016-10" db="EMBL/GenBank/DDBJ databases">
        <authorList>
            <person name="Varghese N."/>
            <person name="Submissions S."/>
        </authorList>
    </citation>
    <scope>NUCLEOTIDE SEQUENCE [LARGE SCALE GENOMIC DNA]</scope>
    <source>
        <strain evidence="2 4">DSM 17835</strain>
    </source>
</reference>
<dbReference type="Pfam" id="PF03747">
    <property type="entry name" value="ADP_ribosyl_GH"/>
    <property type="match status" value="1"/>
</dbReference>
<name>A0A5C5QPW2_9PSED</name>
<dbReference type="AlphaFoldDB" id="A0A5C5QPW2"/>
<keyword evidence="1" id="KW-0479">Metal-binding</keyword>
<dbReference type="Proteomes" id="UP000317951">
    <property type="component" value="Unassembled WGS sequence"/>
</dbReference>
<dbReference type="GO" id="GO:0016787">
    <property type="term" value="F:hydrolase activity"/>
    <property type="evidence" value="ECO:0007669"/>
    <property type="project" value="UniProtKB-KW"/>
</dbReference>
<reference evidence="3 5" key="2">
    <citation type="submission" date="2019-06" db="EMBL/GenBank/DDBJ databases">
        <title>Pseudomonas bimorpha sp. nov. isolated from bovine raw milk and skim milk concentrate.</title>
        <authorList>
            <person name="Hofmann K."/>
            <person name="Huptas C."/>
            <person name="Doll E."/>
            <person name="Scherer S."/>
            <person name="Wenning M."/>
        </authorList>
    </citation>
    <scope>NUCLEOTIDE SEQUENCE [LARGE SCALE GENOMIC DNA]</scope>
    <source>
        <strain evidence="3 5">DSM 17835</strain>
    </source>
</reference>
<dbReference type="OrthoDB" id="9798107at2"/>
<dbReference type="Proteomes" id="UP000182858">
    <property type="component" value="Chromosome I"/>
</dbReference>
<dbReference type="Gene3D" id="1.10.4080.10">
    <property type="entry name" value="ADP-ribosylation/Crystallin J1"/>
    <property type="match status" value="1"/>
</dbReference>
<accession>A0A5C5QPW2</accession>
<keyword evidence="4" id="KW-1185">Reference proteome</keyword>
<gene>
    <name evidence="3" type="ORF">FIV36_00400</name>
    <name evidence="2" type="ORF">SAMN05216591_1725</name>
</gene>
<dbReference type="EMBL" id="VFET01000001">
    <property type="protein sequence ID" value="TWS07249.1"/>
    <property type="molecule type" value="Genomic_DNA"/>
</dbReference>
<sequence length="313" mass="33116">MTLTLSDRYRGSLLGLACGDAVGTSVEFMPRGTFEPVTDMLGGGPFQLKAGQWTDDTSMALCLAESLLCKQGFDPADQMTRYLNWWTSGYLSATGECFDIGLTVREALAAFQDHGDPFAGSTSAFSAGNGSLMRLAPLVLFYFPDLQRVDDFARQSSRTTHGAQEAIECCVVLARAISQALSGAPKTQLLSVSSAGLCMPGVVAIAQGDYREKTRAQITGSGYCVASLEAALWCVLTTDSFAAAVLAAANLGDDADTTAAIAGQLAGAHYGVQGIPVAWLEKLCMREDIQDMADALFKVATEKAGSDQNLSRR</sequence>
<feature type="binding site" evidence="1">
    <location>
        <position position="256"/>
    </location>
    <ligand>
        <name>Mg(2+)</name>
        <dbReference type="ChEBI" id="CHEBI:18420"/>
        <label>1</label>
    </ligand>
</feature>
<comment type="cofactor">
    <cofactor evidence="1">
        <name>Mg(2+)</name>
        <dbReference type="ChEBI" id="CHEBI:18420"/>
    </cofactor>
    <text evidence="1">Binds 2 magnesium ions per subunit.</text>
</comment>
<feature type="binding site" evidence="1">
    <location>
        <position position="54"/>
    </location>
    <ligand>
        <name>Mg(2+)</name>
        <dbReference type="ChEBI" id="CHEBI:18420"/>
        <label>1</label>
    </ligand>
</feature>
<keyword evidence="3" id="KW-0378">Hydrolase</keyword>
<dbReference type="InterPro" id="IPR050792">
    <property type="entry name" value="ADP-ribosylglycohydrolase"/>
</dbReference>
<dbReference type="InterPro" id="IPR036705">
    <property type="entry name" value="Ribosyl_crysJ1_sf"/>
</dbReference>
<feature type="binding site" evidence="1">
    <location>
        <position position="55"/>
    </location>
    <ligand>
        <name>Mg(2+)</name>
        <dbReference type="ChEBI" id="CHEBI:18420"/>
        <label>1</label>
    </ligand>
</feature>
<dbReference type="PANTHER" id="PTHR16222">
    <property type="entry name" value="ADP-RIBOSYLGLYCOHYDROLASE"/>
    <property type="match status" value="1"/>
</dbReference>
<evidence type="ECO:0000313" key="3">
    <source>
        <dbReference type="EMBL" id="TWS07249.1"/>
    </source>
</evidence>
<evidence type="ECO:0000313" key="5">
    <source>
        <dbReference type="Proteomes" id="UP000317951"/>
    </source>
</evidence>
<organism evidence="3 5">
    <name type="scientific">Pseudomonas extremaustralis</name>
    <dbReference type="NCBI Taxonomy" id="359110"/>
    <lineage>
        <taxon>Bacteria</taxon>
        <taxon>Pseudomonadati</taxon>
        <taxon>Pseudomonadota</taxon>
        <taxon>Gammaproteobacteria</taxon>
        <taxon>Pseudomonadales</taxon>
        <taxon>Pseudomonadaceae</taxon>
        <taxon>Pseudomonas</taxon>
    </lineage>
</organism>
<evidence type="ECO:0000256" key="1">
    <source>
        <dbReference type="PIRSR" id="PIRSR605502-1"/>
    </source>
</evidence>
<keyword evidence="1" id="KW-0460">Magnesium</keyword>
<protein>
    <submittedName>
        <fullName evidence="2">ADP-ribosyl-[dinitrogen reductase] hydrolase</fullName>
    </submittedName>
    <submittedName>
        <fullName evidence="3">ADP-ribosylglycohydrolase family protein</fullName>
    </submittedName>
</protein>
<feature type="binding site" evidence="1">
    <location>
        <position position="254"/>
    </location>
    <ligand>
        <name>Mg(2+)</name>
        <dbReference type="ChEBI" id="CHEBI:18420"/>
        <label>1</label>
    </ligand>
</feature>
<feature type="binding site" evidence="1">
    <location>
        <position position="56"/>
    </location>
    <ligand>
        <name>Mg(2+)</name>
        <dbReference type="ChEBI" id="CHEBI:18420"/>
        <label>1</label>
    </ligand>
</feature>
<dbReference type="GeneID" id="78553213"/>
<dbReference type="EMBL" id="LT629689">
    <property type="protein sequence ID" value="SDF02079.1"/>
    <property type="molecule type" value="Genomic_DNA"/>
</dbReference>
<dbReference type="RefSeq" id="WP_010562749.1">
    <property type="nucleotide sequence ID" value="NZ_FUYI01000007.1"/>
</dbReference>
<dbReference type="SUPFAM" id="SSF101478">
    <property type="entry name" value="ADP-ribosylglycohydrolase"/>
    <property type="match status" value="1"/>
</dbReference>
<proteinExistence type="predicted"/>
<evidence type="ECO:0000313" key="4">
    <source>
        <dbReference type="Proteomes" id="UP000182858"/>
    </source>
</evidence>